<organism evidence="12 13">
    <name type="scientific">Pannonibacter indicus</name>
    <dbReference type="NCBI Taxonomy" id="466044"/>
    <lineage>
        <taxon>Bacteria</taxon>
        <taxon>Pseudomonadati</taxon>
        <taxon>Pseudomonadota</taxon>
        <taxon>Alphaproteobacteria</taxon>
        <taxon>Hyphomicrobiales</taxon>
        <taxon>Stappiaceae</taxon>
        <taxon>Pannonibacter</taxon>
    </lineage>
</organism>
<evidence type="ECO:0000256" key="6">
    <source>
        <dbReference type="ARBA" id="ARBA00022741"/>
    </source>
</evidence>
<comment type="similarity">
    <text evidence="2 10">Belongs to the folylpolyglutamate synthase family.</text>
</comment>
<keyword evidence="4 10" id="KW-0436">Ligase</keyword>
<evidence type="ECO:0000256" key="10">
    <source>
        <dbReference type="PIRNR" id="PIRNR001563"/>
    </source>
</evidence>
<evidence type="ECO:0000256" key="5">
    <source>
        <dbReference type="ARBA" id="ARBA00022723"/>
    </source>
</evidence>
<protein>
    <recommendedName>
        <fullName evidence="3">tetrahydrofolate synthase</fullName>
        <ecNumber evidence="3">6.3.2.17</ecNumber>
    </recommendedName>
</protein>
<keyword evidence="13" id="KW-1185">Reference proteome</keyword>
<dbReference type="RefSeq" id="WP_055454673.1">
    <property type="nucleotide sequence ID" value="NZ_CYHE01000002.1"/>
</dbReference>
<dbReference type="NCBIfam" id="TIGR01499">
    <property type="entry name" value="folC"/>
    <property type="match status" value="1"/>
</dbReference>
<keyword evidence="8" id="KW-0460">Magnesium</keyword>
<dbReference type="GO" id="GO:0046654">
    <property type="term" value="P:tetrahydrofolate biosynthetic process"/>
    <property type="evidence" value="ECO:0007669"/>
    <property type="project" value="UniProtKB-UniPathway"/>
</dbReference>
<accession>A0A0K6HRK3</accession>
<dbReference type="SUPFAM" id="SSF53244">
    <property type="entry name" value="MurD-like peptide ligases, peptide-binding domain"/>
    <property type="match status" value="1"/>
</dbReference>
<evidence type="ECO:0000256" key="4">
    <source>
        <dbReference type="ARBA" id="ARBA00022598"/>
    </source>
</evidence>
<dbReference type="UniPathway" id="UPA00077">
    <property type="reaction ID" value="UER00157"/>
</dbReference>
<evidence type="ECO:0000256" key="3">
    <source>
        <dbReference type="ARBA" id="ARBA00013025"/>
    </source>
</evidence>
<name>A0A0K6HRK3_9HYPH</name>
<sequence>MDQITAILDRLLALHPRQIDLSLDRMHRLLAALGNPERRLPPVIHVAGTNGKGSVTATMRAILEASGKRCHVYTSPHLVAFNERIRLGEHGKLVDDPRLMAALDRCEEANGGNEITFFEITTAAALLLFSEEPADVLLLEVGLGGRLDATNVIDRPLVSVITSISYDHEKFLGNTLSEIAGEKAGIIKPGCPVVSAPQEDEVQAVLDRVAARNRAPIARFGQEYTASEDQGRLCYQDDDGLYDLPLSSLTGGHQIINAGLAIAALKTACLLPDEATIAKGLKHVVWPGRLQVLTHGPFVEQCPEGAEIWVDGGHNPGAALRVAAFMGEQEERHPRPLYMISAMLTTKDPIGFYRAFHGLVRHVATVPVKSTNAAHDPFELADFARTAGLEATPFDSLQAAVADISRCAARDGEPPRILVCGSLYLAGDVLAANGMAPK</sequence>
<dbReference type="Proteomes" id="UP000183900">
    <property type="component" value="Unassembled WGS sequence"/>
</dbReference>
<dbReference type="InterPro" id="IPR001645">
    <property type="entry name" value="Folylpolyglutamate_synth"/>
</dbReference>
<dbReference type="Gene3D" id="3.40.1190.10">
    <property type="entry name" value="Mur-like, catalytic domain"/>
    <property type="match status" value="1"/>
</dbReference>
<proteinExistence type="inferred from homology"/>
<dbReference type="AlphaFoldDB" id="A0A0K6HRK3"/>
<comment type="catalytic activity">
    <reaction evidence="9">
        <text>(6S)-5,6,7,8-tetrahydrofolyl-(gamma-L-Glu)(n) + L-glutamate + ATP = (6S)-5,6,7,8-tetrahydrofolyl-(gamma-L-Glu)(n+1) + ADP + phosphate + H(+)</text>
        <dbReference type="Rhea" id="RHEA:10580"/>
        <dbReference type="Rhea" id="RHEA-COMP:14738"/>
        <dbReference type="Rhea" id="RHEA-COMP:14740"/>
        <dbReference type="ChEBI" id="CHEBI:15378"/>
        <dbReference type="ChEBI" id="CHEBI:29985"/>
        <dbReference type="ChEBI" id="CHEBI:30616"/>
        <dbReference type="ChEBI" id="CHEBI:43474"/>
        <dbReference type="ChEBI" id="CHEBI:141005"/>
        <dbReference type="ChEBI" id="CHEBI:456216"/>
        <dbReference type="EC" id="6.3.2.17"/>
    </reaction>
</comment>
<evidence type="ECO:0000259" key="11">
    <source>
        <dbReference type="Pfam" id="PF08245"/>
    </source>
</evidence>
<dbReference type="OrthoDB" id="9809356at2"/>
<evidence type="ECO:0000256" key="7">
    <source>
        <dbReference type="ARBA" id="ARBA00022840"/>
    </source>
</evidence>
<dbReference type="GO" id="GO:0005737">
    <property type="term" value="C:cytoplasm"/>
    <property type="evidence" value="ECO:0007669"/>
    <property type="project" value="TreeGrafter"/>
</dbReference>
<keyword evidence="5" id="KW-0479">Metal-binding</keyword>
<dbReference type="PIRSF" id="PIRSF001563">
    <property type="entry name" value="Folylpolyglu_synth"/>
    <property type="match status" value="1"/>
</dbReference>
<gene>
    <name evidence="12" type="ORF">Ga0061067_102423</name>
</gene>
<dbReference type="Pfam" id="PF08245">
    <property type="entry name" value="Mur_ligase_M"/>
    <property type="match status" value="1"/>
</dbReference>
<keyword evidence="6 10" id="KW-0547">Nucleotide-binding</keyword>
<evidence type="ECO:0000256" key="1">
    <source>
        <dbReference type="ARBA" id="ARBA00001946"/>
    </source>
</evidence>
<dbReference type="GO" id="GO:0004326">
    <property type="term" value="F:tetrahydrofolylpolyglutamate synthase activity"/>
    <property type="evidence" value="ECO:0007669"/>
    <property type="project" value="UniProtKB-EC"/>
</dbReference>
<comment type="cofactor">
    <cofactor evidence="1">
        <name>Mg(2+)</name>
        <dbReference type="ChEBI" id="CHEBI:18420"/>
    </cofactor>
</comment>
<dbReference type="InterPro" id="IPR036615">
    <property type="entry name" value="Mur_ligase_C_dom_sf"/>
</dbReference>
<dbReference type="InterPro" id="IPR018109">
    <property type="entry name" value="Folylpolyglutamate_synth_CS"/>
</dbReference>
<dbReference type="SUPFAM" id="SSF53623">
    <property type="entry name" value="MurD-like peptide ligases, catalytic domain"/>
    <property type="match status" value="1"/>
</dbReference>
<evidence type="ECO:0000256" key="9">
    <source>
        <dbReference type="ARBA" id="ARBA00047493"/>
    </source>
</evidence>
<dbReference type="GO" id="GO:0008841">
    <property type="term" value="F:dihydrofolate synthase activity"/>
    <property type="evidence" value="ECO:0007669"/>
    <property type="project" value="TreeGrafter"/>
</dbReference>
<dbReference type="PROSITE" id="PS01012">
    <property type="entry name" value="FOLYLPOLYGLU_SYNT_2"/>
    <property type="match status" value="1"/>
</dbReference>
<dbReference type="GO" id="GO:0005524">
    <property type="term" value="F:ATP binding"/>
    <property type="evidence" value="ECO:0007669"/>
    <property type="project" value="UniProtKB-KW"/>
</dbReference>
<evidence type="ECO:0000313" key="13">
    <source>
        <dbReference type="Proteomes" id="UP000183900"/>
    </source>
</evidence>
<dbReference type="Gene3D" id="3.90.190.20">
    <property type="entry name" value="Mur ligase, C-terminal domain"/>
    <property type="match status" value="1"/>
</dbReference>
<reference evidence="13" key="1">
    <citation type="submission" date="2015-08" db="EMBL/GenBank/DDBJ databases">
        <authorList>
            <person name="Varghese N."/>
        </authorList>
    </citation>
    <scope>NUCLEOTIDE SEQUENCE [LARGE SCALE GENOMIC DNA]</scope>
    <source>
        <strain evidence="13">DSM 23407</strain>
    </source>
</reference>
<dbReference type="GO" id="GO:0046872">
    <property type="term" value="F:metal ion binding"/>
    <property type="evidence" value="ECO:0007669"/>
    <property type="project" value="UniProtKB-KW"/>
</dbReference>
<dbReference type="InterPro" id="IPR013221">
    <property type="entry name" value="Mur_ligase_cen"/>
</dbReference>
<dbReference type="InterPro" id="IPR036565">
    <property type="entry name" value="Mur-like_cat_sf"/>
</dbReference>
<dbReference type="FunFam" id="3.40.1190.10:FF:000011">
    <property type="entry name" value="Folylpolyglutamate synthase/dihydrofolate synthase"/>
    <property type="match status" value="1"/>
</dbReference>
<evidence type="ECO:0000313" key="12">
    <source>
        <dbReference type="EMBL" id="CUA93545.1"/>
    </source>
</evidence>
<evidence type="ECO:0000256" key="2">
    <source>
        <dbReference type="ARBA" id="ARBA00008276"/>
    </source>
</evidence>
<evidence type="ECO:0000256" key="8">
    <source>
        <dbReference type="ARBA" id="ARBA00022842"/>
    </source>
</evidence>
<keyword evidence="7 10" id="KW-0067">ATP-binding</keyword>
<dbReference type="PANTHER" id="PTHR11136:SF0">
    <property type="entry name" value="DIHYDROFOLATE SYNTHETASE-RELATED"/>
    <property type="match status" value="1"/>
</dbReference>
<dbReference type="EMBL" id="CYHE01000002">
    <property type="protein sequence ID" value="CUA93545.1"/>
    <property type="molecule type" value="Genomic_DNA"/>
</dbReference>
<dbReference type="EC" id="6.3.2.17" evidence="3"/>
<feature type="domain" description="Mur ligase central" evidence="11">
    <location>
        <begin position="46"/>
        <end position="264"/>
    </location>
</feature>
<dbReference type="PANTHER" id="PTHR11136">
    <property type="entry name" value="FOLYLPOLYGLUTAMATE SYNTHASE-RELATED"/>
    <property type="match status" value="1"/>
</dbReference>